<protein>
    <submittedName>
        <fullName evidence="1">Uncharacterized protein</fullName>
    </submittedName>
</protein>
<dbReference type="InterPro" id="IPR046897">
    <property type="entry name" value="ABC-3C_MC6"/>
</dbReference>
<evidence type="ECO:0000313" key="1">
    <source>
        <dbReference type="EMBL" id="TXN35716.1"/>
    </source>
</evidence>
<accession>A0A5C8V2Y1</accession>
<reference evidence="1 2" key="1">
    <citation type="submission" date="2019-08" db="EMBL/GenBank/DDBJ databases">
        <title>Professor.</title>
        <authorList>
            <person name="Park J.S."/>
        </authorList>
    </citation>
    <scope>NUCLEOTIDE SEQUENCE [LARGE SCALE GENOMIC DNA]</scope>
    <source>
        <strain evidence="1 2">176CP5-101</strain>
    </source>
</reference>
<keyword evidence="2" id="KW-1185">Reference proteome</keyword>
<dbReference type="AlphaFoldDB" id="A0A5C8V2Y1"/>
<dbReference type="Proteomes" id="UP000321456">
    <property type="component" value="Unassembled WGS sequence"/>
</dbReference>
<comment type="caution">
    <text evidence="1">The sequence shown here is derived from an EMBL/GenBank/DDBJ whole genome shotgun (WGS) entry which is preliminary data.</text>
</comment>
<sequence length="73" mass="8607">MNLDISLINVSAHILSSFKRRNVVKYDELLNAVKNNLEKDSEEIFPYALNFLFLLNKIKYEKDKDSFILNEVK</sequence>
<proteinExistence type="predicted"/>
<evidence type="ECO:0000313" key="2">
    <source>
        <dbReference type="Proteomes" id="UP000321456"/>
    </source>
</evidence>
<organism evidence="1 2">
    <name type="scientific">Flagellimonas hymeniacidonis</name>
    <dbReference type="NCBI Taxonomy" id="2603628"/>
    <lineage>
        <taxon>Bacteria</taxon>
        <taxon>Pseudomonadati</taxon>
        <taxon>Bacteroidota</taxon>
        <taxon>Flavobacteriia</taxon>
        <taxon>Flavobacteriales</taxon>
        <taxon>Flavobacteriaceae</taxon>
        <taxon>Flagellimonas</taxon>
    </lineage>
</organism>
<dbReference type="RefSeq" id="WP_187269586.1">
    <property type="nucleotide sequence ID" value="NZ_VRUR01000002.1"/>
</dbReference>
<gene>
    <name evidence="1" type="ORF">FVB32_14175</name>
</gene>
<dbReference type="EMBL" id="VRUR01000002">
    <property type="protein sequence ID" value="TXN35716.1"/>
    <property type="molecule type" value="Genomic_DNA"/>
</dbReference>
<dbReference type="Pfam" id="PF20293">
    <property type="entry name" value="MC6"/>
    <property type="match status" value="1"/>
</dbReference>
<name>A0A5C8V2Y1_9FLAO</name>